<keyword evidence="1" id="KW-0812">Transmembrane</keyword>
<reference evidence="4 6" key="2">
    <citation type="journal article" date="2015" name="Genome Announc.">
        <title>Expanding the biotechnology potential of lactobacilli through comparative genomics of 213 strains and associated genera.</title>
        <authorList>
            <person name="Sun Z."/>
            <person name="Harris H.M."/>
            <person name="McCann A."/>
            <person name="Guo C."/>
            <person name="Argimon S."/>
            <person name="Zhang W."/>
            <person name="Yang X."/>
            <person name="Jeffery I.B."/>
            <person name="Cooney J.C."/>
            <person name="Kagawa T.F."/>
            <person name="Liu W."/>
            <person name="Song Y."/>
            <person name="Salvetti E."/>
            <person name="Wrobel A."/>
            <person name="Rasinkangas P."/>
            <person name="Parkhill J."/>
            <person name="Rea M.C."/>
            <person name="O'Sullivan O."/>
            <person name="Ritari J."/>
            <person name="Douillard F.P."/>
            <person name="Paul Ross R."/>
            <person name="Yang R."/>
            <person name="Briner A.E."/>
            <person name="Felis G.E."/>
            <person name="de Vos W.M."/>
            <person name="Barrangou R."/>
            <person name="Klaenhammer T.R."/>
            <person name="Caufield P.W."/>
            <person name="Cui Y."/>
            <person name="Zhang H."/>
            <person name="O'Toole P.W."/>
        </authorList>
    </citation>
    <scope>NUCLEOTIDE SEQUENCE [LARGE SCALE GENOMIC DNA]</scope>
    <source>
        <strain evidence="4 6">DSM 18382</strain>
    </source>
</reference>
<dbReference type="AlphaFoldDB" id="X0PEY6"/>
<dbReference type="PANTHER" id="PTHR14969:SF13">
    <property type="entry name" value="AT30094P"/>
    <property type="match status" value="1"/>
</dbReference>
<evidence type="ECO:0000259" key="2">
    <source>
        <dbReference type="SMART" id="SM00014"/>
    </source>
</evidence>
<dbReference type="RefSeq" id="WP_051995946.1">
    <property type="nucleotide sequence ID" value="NZ_AZFY01000034.1"/>
</dbReference>
<evidence type="ECO:0000313" key="3">
    <source>
        <dbReference type="EMBL" id="GAF35327.1"/>
    </source>
</evidence>
<dbReference type="STRING" id="1423743.FD41_GL002341"/>
<feature type="transmembrane region" description="Helical" evidence="1">
    <location>
        <begin position="7"/>
        <end position="27"/>
    </location>
</feature>
<feature type="domain" description="Phosphatidic acid phosphatase type 2/haloperoxidase" evidence="2">
    <location>
        <begin position="90"/>
        <end position="201"/>
    </location>
</feature>
<dbReference type="Proteomes" id="UP000019488">
    <property type="component" value="Unassembled WGS sequence"/>
</dbReference>
<feature type="transmembrane region" description="Helical" evidence="1">
    <location>
        <begin position="89"/>
        <end position="110"/>
    </location>
</feature>
<proteinExistence type="predicted"/>
<reference evidence="3" key="1">
    <citation type="journal article" date="2014" name="Genome Announc.">
        <title>Draft Genome Sequences of Two Lactobacillus Strains, L. farraginis JCM 14108T and L. composti JCM 14202T, Isolated from Compost of Distilled Shochu Residue.</title>
        <authorList>
            <person name="Yuki M."/>
            <person name="Oshima K."/>
            <person name="Suda W."/>
            <person name="Kitahara M."/>
            <person name="Kitamura K."/>
            <person name="Iida T."/>
            <person name="Hattori M."/>
            <person name="Ohkuma M."/>
        </authorList>
    </citation>
    <scope>NUCLEOTIDE SEQUENCE [LARGE SCALE GENOMIC DNA]</scope>
    <source>
        <strain evidence="3">JCM 14108</strain>
    </source>
</reference>
<comment type="caution">
    <text evidence="3">The sequence shown here is derived from an EMBL/GenBank/DDBJ whole genome shotgun (WGS) entry which is preliminary data.</text>
</comment>
<dbReference type="Gene3D" id="1.20.144.10">
    <property type="entry name" value="Phosphatidic acid phosphatase type 2/haloperoxidase"/>
    <property type="match status" value="2"/>
</dbReference>
<name>X0PEY6_9LACO</name>
<dbReference type="Pfam" id="PF01569">
    <property type="entry name" value="PAP2"/>
    <property type="match status" value="1"/>
</dbReference>
<sequence>MKYLRHHLFWVWCGALLVFLVFMTGVLTHANWISRFDSQIASLIRGTATPQLTLLIIHFTKLVNVLPVIAFTLGMTLILILFRKSRAAFFLLINSLGLAGPVNTLFKYLINRPRPTFHHLVSVHSTSFPSGHSMSAMMLGGSLIIIGNHFLKSQSRRFIFDLLVGCLILLVGLSRIYVGVHFASDVVGGWSLGLSLLLSSRFIFEKFLGGTA</sequence>
<dbReference type="eggNOG" id="COG0671">
    <property type="taxonomic scope" value="Bacteria"/>
</dbReference>
<accession>X0PEY6</accession>
<keyword evidence="1" id="KW-0472">Membrane</keyword>
<dbReference type="EMBL" id="AZFY01000034">
    <property type="protein sequence ID" value="KRM10155.1"/>
    <property type="molecule type" value="Genomic_DNA"/>
</dbReference>
<keyword evidence="1" id="KW-1133">Transmembrane helix</keyword>
<protein>
    <submittedName>
        <fullName evidence="4">Phosphatidic acid phosphatase</fullName>
    </submittedName>
</protein>
<dbReference type="Proteomes" id="UP000051966">
    <property type="component" value="Unassembled WGS sequence"/>
</dbReference>
<evidence type="ECO:0000256" key="1">
    <source>
        <dbReference type="SAM" id="Phobius"/>
    </source>
</evidence>
<dbReference type="CDD" id="cd03392">
    <property type="entry name" value="PAP2_like_2"/>
    <property type="match status" value="1"/>
</dbReference>
<keyword evidence="6" id="KW-1185">Reference proteome</keyword>
<dbReference type="InterPro" id="IPR036938">
    <property type="entry name" value="PAP2/HPO_sf"/>
</dbReference>
<dbReference type="OrthoDB" id="9789113at2"/>
<evidence type="ECO:0000313" key="6">
    <source>
        <dbReference type="Proteomes" id="UP000051966"/>
    </source>
</evidence>
<dbReference type="PATRIC" id="fig|1423743.5.peg.2402"/>
<gene>
    <name evidence="4" type="ORF">FD41_GL002341</name>
    <name evidence="3" type="ORF">JCM14108_206</name>
</gene>
<feature type="transmembrane region" description="Helical" evidence="1">
    <location>
        <begin position="62"/>
        <end position="82"/>
    </location>
</feature>
<organism evidence="3 5">
    <name type="scientific">Lentilactobacillus farraginis DSM 18382 = JCM 14108</name>
    <dbReference type="NCBI Taxonomy" id="1423743"/>
    <lineage>
        <taxon>Bacteria</taxon>
        <taxon>Bacillati</taxon>
        <taxon>Bacillota</taxon>
        <taxon>Bacilli</taxon>
        <taxon>Lactobacillales</taxon>
        <taxon>Lactobacillaceae</taxon>
        <taxon>Lentilactobacillus</taxon>
    </lineage>
</organism>
<dbReference type="PANTHER" id="PTHR14969">
    <property type="entry name" value="SPHINGOSINE-1-PHOSPHATE PHOSPHOHYDROLASE"/>
    <property type="match status" value="1"/>
</dbReference>
<evidence type="ECO:0000313" key="5">
    <source>
        <dbReference type="Proteomes" id="UP000019488"/>
    </source>
</evidence>
<feature type="transmembrane region" description="Helical" evidence="1">
    <location>
        <begin position="130"/>
        <end position="151"/>
    </location>
</feature>
<dbReference type="EMBL" id="BAKI01000001">
    <property type="protein sequence ID" value="GAF35327.1"/>
    <property type="molecule type" value="Genomic_DNA"/>
</dbReference>
<dbReference type="SUPFAM" id="SSF48317">
    <property type="entry name" value="Acid phosphatase/Vanadium-dependent haloperoxidase"/>
    <property type="match status" value="1"/>
</dbReference>
<dbReference type="SMART" id="SM00014">
    <property type="entry name" value="acidPPc"/>
    <property type="match status" value="1"/>
</dbReference>
<dbReference type="InterPro" id="IPR000326">
    <property type="entry name" value="PAP2/HPO"/>
</dbReference>
<evidence type="ECO:0000313" key="4">
    <source>
        <dbReference type="EMBL" id="KRM10155.1"/>
    </source>
</evidence>
<feature type="transmembrane region" description="Helical" evidence="1">
    <location>
        <begin position="158"/>
        <end position="180"/>
    </location>
</feature>